<keyword evidence="1" id="KW-0696">RNA-directed RNA polymerase</keyword>
<accession>A0AAD2H208</accession>
<dbReference type="InterPro" id="IPR007855">
    <property type="entry name" value="RDRP"/>
</dbReference>
<evidence type="ECO:0000313" key="3">
    <source>
        <dbReference type="EMBL" id="CAK5266643.1"/>
    </source>
</evidence>
<comment type="similarity">
    <text evidence="1">Belongs to the RdRP family.</text>
</comment>
<proteinExistence type="inferred from homology"/>
<gene>
    <name evidence="3" type="ORF">MYCIT1_LOCUS8555</name>
</gene>
<dbReference type="EC" id="2.7.7.48" evidence="1"/>
<dbReference type="PANTHER" id="PTHR23079:SF55">
    <property type="entry name" value="RNA-DIRECTED RNA POLYMERASE"/>
    <property type="match status" value="1"/>
</dbReference>
<dbReference type="Pfam" id="PF05183">
    <property type="entry name" value="RdRP"/>
    <property type="match status" value="1"/>
</dbReference>
<keyword evidence="1" id="KW-0548">Nucleotidyltransferase</keyword>
<organism evidence="3 4">
    <name type="scientific">Mycena citricolor</name>
    <dbReference type="NCBI Taxonomy" id="2018698"/>
    <lineage>
        <taxon>Eukaryota</taxon>
        <taxon>Fungi</taxon>
        <taxon>Dikarya</taxon>
        <taxon>Basidiomycota</taxon>
        <taxon>Agaricomycotina</taxon>
        <taxon>Agaricomycetes</taxon>
        <taxon>Agaricomycetidae</taxon>
        <taxon>Agaricales</taxon>
        <taxon>Marasmiineae</taxon>
        <taxon>Mycenaceae</taxon>
        <taxon>Mycena</taxon>
    </lineage>
</organism>
<protein>
    <recommendedName>
        <fullName evidence="1">RNA-dependent RNA polymerase</fullName>
        <ecNumber evidence="1">2.7.7.48</ecNumber>
    </recommendedName>
</protein>
<evidence type="ECO:0000313" key="4">
    <source>
        <dbReference type="Proteomes" id="UP001295794"/>
    </source>
</evidence>
<comment type="catalytic activity">
    <reaction evidence="1">
        <text>RNA(n) + a ribonucleoside 5'-triphosphate = RNA(n+1) + diphosphate</text>
        <dbReference type="Rhea" id="RHEA:21248"/>
        <dbReference type="Rhea" id="RHEA-COMP:14527"/>
        <dbReference type="Rhea" id="RHEA-COMP:17342"/>
        <dbReference type="ChEBI" id="CHEBI:33019"/>
        <dbReference type="ChEBI" id="CHEBI:61557"/>
        <dbReference type="ChEBI" id="CHEBI:140395"/>
        <dbReference type="EC" id="2.7.7.48"/>
    </reaction>
</comment>
<dbReference type="GO" id="GO:0031380">
    <property type="term" value="C:nuclear RNA-directed RNA polymerase complex"/>
    <property type="evidence" value="ECO:0007669"/>
    <property type="project" value="TreeGrafter"/>
</dbReference>
<dbReference type="InterPro" id="IPR057596">
    <property type="entry name" value="RDRP_core"/>
</dbReference>
<feature type="domain" description="RDRP core" evidence="2">
    <location>
        <begin position="343"/>
        <end position="813"/>
    </location>
</feature>
<keyword evidence="1" id="KW-0808">Transferase</keyword>
<dbReference type="GO" id="GO:0003968">
    <property type="term" value="F:RNA-directed RNA polymerase activity"/>
    <property type="evidence" value="ECO:0007669"/>
    <property type="project" value="UniProtKB-KW"/>
</dbReference>
<name>A0AAD2H208_9AGAR</name>
<keyword evidence="4" id="KW-1185">Reference proteome</keyword>
<dbReference type="Proteomes" id="UP001295794">
    <property type="component" value="Unassembled WGS sequence"/>
</dbReference>
<evidence type="ECO:0000256" key="1">
    <source>
        <dbReference type="RuleBase" id="RU363098"/>
    </source>
</evidence>
<reference evidence="3" key="1">
    <citation type="submission" date="2023-11" db="EMBL/GenBank/DDBJ databases">
        <authorList>
            <person name="De Vega J J."/>
            <person name="De Vega J J."/>
        </authorList>
    </citation>
    <scope>NUCLEOTIDE SEQUENCE</scope>
</reference>
<dbReference type="EMBL" id="CAVNYO010000110">
    <property type="protein sequence ID" value="CAK5266643.1"/>
    <property type="molecule type" value="Genomic_DNA"/>
</dbReference>
<keyword evidence="1" id="KW-0694">RNA-binding</keyword>
<evidence type="ECO:0000259" key="2">
    <source>
        <dbReference type="Pfam" id="PF05183"/>
    </source>
</evidence>
<dbReference type="GO" id="GO:0003723">
    <property type="term" value="F:RNA binding"/>
    <property type="evidence" value="ECO:0007669"/>
    <property type="project" value="UniProtKB-KW"/>
</dbReference>
<sequence>MDFNFNDYLDDMVPTPALSPSAVRKPREAPAFLVRPEEFALGSSQAHIFREYFRTTVSKSCLKLQFEAGQLFFRLSFEDAPTPNPVPVLQAVASTDDITTVKLVKGTREHPHNKLIFTFRRPPLVEADFRYLRDSPPGLKTRRATELDWSPDEIDEFGAGAPGTVARGFWTRTPMKFGLWLTYGFTFICNRAELERVTTALSRLRTLERTRGEKMEFENSGLGGDVVNGTERRGWLRDDPAPPLDDLLAIQKHPFNVRYLVMGLVGQGLLLECEVANLFHLLLPVHKHHRPTILRALFRLDRRVLVGSGLAKQVGALTRHLGDPQPPIHKLPGGRFAIMRVVVTPTRVMPFPASIETGNRVLRAWPDEVIDGRIIRVGFADEDGRMKMKKALVEAEEVDPDRGLLARVHNVLVNGVWVAGRLYVFLAAGESQLKDHSCWMVCETGAFTADAVRKQMGDFSKEQVVAKYAARMGLCFSATKHVVQLDMGDIEDLPDVTHGKYTFTDGVGNCSQALASLCAKALGKIAEPSAIQIRMGGIKGVLSVHPHLEDNQVCIRPTMRKFDSPLRDLGVMKVSGFAPAHLNRQAILIMEALGTNIRALLGKFKEQIHHANNLENDLRSLTPARYGTRKLYQNAMIPIAKMFKAGLEKHVLVKNVLRCIKCQLLRDLKYRARLLVPEGAFLMGIADEYDVLEEGQVYCAITPTNGARRVITGQCTIFRSPCIHPGDARLVQAVDHEAFHKYPLTNVIVFSTKKSKRDLPSMLGGGDLDGDFYTLIYDKELQITREHEAMDYTPVVPLRKDRIAISDVCQFVVGKQPIEQLHELMPCAQTSFGAIFSGWSPPTSWHSRTISGPPIQTASNSPKSIPTRSISLSRVCLCTSHPICVPRIFPISWTRTRSDRTRALTCWG</sequence>
<dbReference type="PANTHER" id="PTHR23079">
    <property type="entry name" value="RNA-DEPENDENT RNA POLYMERASE"/>
    <property type="match status" value="1"/>
</dbReference>
<comment type="caution">
    <text evidence="3">The sequence shown here is derived from an EMBL/GenBank/DDBJ whole genome shotgun (WGS) entry which is preliminary data.</text>
</comment>
<dbReference type="AlphaFoldDB" id="A0AAD2H208"/>
<dbReference type="GO" id="GO:0030422">
    <property type="term" value="P:siRNA processing"/>
    <property type="evidence" value="ECO:0007669"/>
    <property type="project" value="TreeGrafter"/>
</dbReference>